<evidence type="ECO:0000259" key="15">
    <source>
        <dbReference type="PROSITE" id="PS51195"/>
    </source>
</evidence>
<dbReference type="InterPro" id="IPR014001">
    <property type="entry name" value="Helicase_ATP-bd"/>
</dbReference>
<dbReference type="InterPro" id="IPR027417">
    <property type="entry name" value="P-loop_NTPase"/>
</dbReference>
<organism evidence="16 17">
    <name type="scientific">Sinocyclocheilus rhinocerous</name>
    <dbReference type="NCBI Taxonomy" id="307959"/>
    <lineage>
        <taxon>Eukaryota</taxon>
        <taxon>Metazoa</taxon>
        <taxon>Chordata</taxon>
        <taxon>Craniata</taxon>
        <taxon>Vertebrata</taxon>
        <taxon>Euteleostomi</taxon>
        <taxon>Actinopterygii</taxon>
        <taxon>Neopterygii</taxon>
        <taxon>Teleostei</taxon>
        <taxon>Ostariophysi</taxon>
        <taxon>Cypriniformes</taxon>
        <taxon>Cyprinidae</taxon>
        <taxon>Cyprininae</taxon>
        <taxon>Sinocyclocheilus</taxon>
    </lineage>
</organism>
<feature type="compositionally biased region" description="Basic and acidic residues" evidence="12">
    <location>
        <begin position="519"/>
        <end position="530"/>
    </location>
</feature>
<feature type="domain" description="DEAD-box RNA helicase Q" evidence="15">
    <location>
        <begin position="112"/>
        <end position="140"/>
    </location>
</feature>
<keyword evidence="4 11" id="KW-0378">Hydrolase</keyword>
<dbReference type="Pfam" id="PF00270">
    <property type="entry name" value="DEAD"/>
    <property type="match status" value="1"/>
</dbReference>
<dbReference type="CDD" id="cd18787">
    <property type="entry name" value="SF2_C_DEAD"/>
    <property type="match status" value="1"/>
</dbReference>
<evidence type="ECO:0000313" key="16">
    <source>
        <dbReference type="Ensembl" id="ENSSRHP00000034890.1"/>
    </source>
</evidence>
<dbReference type="InterPro" id="IPR001650">
    <property type="entry name" value="Helicase_C-like"/>
</dbReference>
<evidence type="ECO:0000256" key="2">
    <source>
        <dbReference type="ARBA" id="ARBA00012552"/>
    </source>
</evidence>
<feature type="compositionally biased region" description="Basic and acidic residues" evidence="12">
    <location>
        <begin position="15"/>
        <end position="27"/>
    </location>
</feature>
<dbReference type="GO" id="GO:0005524">
    <property type="term" value="F:ATP binding"/>
    <property type="evidence" value="ECO:0007669"/>
    <property type="project" value="UniProtKB-KW"/>
</dbReference>
<evidence type="ECO:0000256" key="6">
    <source>
        <dbReference type="ARBA" id="ARBA00022840"/>
    </source>
</evidence>
<dbReference type="Proteomes" id="UP000472270">
    <property type="component" value="Unassembled WGS sequence"/>
</dbReference>
<dbReference type="EC" id="3.6.4.13" evidence="2"/>
<dbReference type="GO" id="GO:0003724">
    <property type="term" value="F:RNA helicase activity"/>
    <property type="evidence" value="ECO:0007669"/>
    <property type="project" value="UniProtKB-EC"/>
</dbReference>
<name>A0A673I7Y2_9TELE</name>
<feature type="compositionally biased region" description="Gly residues" evidence="12">
    <location>
        <begin position="1"/>
        <end position="14"/>
    </location>
</feature>
<dbReference type="GO" id="GO:0051321">
    <property type="term" value="P:meiotic cell cycle"/>
    <property type="evidence" value="ECO:0007669"/>
    <property type="project" value="UniProtKB-KW"/>
</dbReference>
<dbReference type="FunFam" id="3.40.50.300:FF:000397">
    <property type="entry name" value="Probable ATP-dependent RNA helicase DDX4"/>
    <property type="match status" value="1"/>
</dbReference>
<evidence type="ECO:0000256" key="5">
    <source>
        <dbReference type="ARBA" id="ARBA00022806"/>
    </source>
</evidence>
<dbReference type="SMART" id="SM00490">
    <property type="entry name" value="HELICc"/>
    <property type="match status" value="1"/>
</dbReference>
<accession>A0A673I7Y2</accession>
<dbReference type="InterPro" id="IPR014014">
    <property type="entry name" value="RNA_helicase_DEAD_Q_motif"/>
</dbReference>
<dbReference type="InterPro" id="IPR000629">
    <property type="entry name" value="RNA-helicase_DEAD-box_CS"/>
</dbReference>
<dbReference type="PROSITE" id="PS00039">
    <property type="entry name" value="DEAD_ATP_HELICASE"/>
    <property type="match status" value="1"/>
</dbReference>
<keyword evidence="7" id="KW-0469">Meiosis</keyword>
<dbReference type="GO" id="GO:0003676">
    <property type="term" value="F:nucleic acid binding"/>
    <property type="evidence" value="ECO:0007669"/>
    <property type="project" value="InterPro"/>
</dbReference>
<evidence type="ECO:0000256" key="8">
    <source>
        <dbReference type="ARBA" id="ARBA00047984"/>
    </source>
</evidence>
<feature type="domain" description="Helicase C-terminal" evidence="14">
    <location>
        <begin position="351"/>
        <end position="499"/>
    </location>
</feature>
<dbReference type="Gene3D" id="3.40.50.300">
    <property type="entry name" value="P-loop containing nucleotide triphosphate hydrolases"/>
    <property type="match status" value="2"/>
</dbReference>
<dbReference type="AlphaFoldDB" id="A0A673I7Y2"/>
<reference evidence="16" key="2">
    <citation type="submission" date="2025-09" db="UniProtKB">
        <authorList>
            <consortium name="Ensembl"/>
        </authorList>
    </citation>
    <scope>IDENTIFICATION</scope>
</reference>
<evidence type="ECO:0000256" key="10">
    <source>
        <dbReference type="PROSITE-ProRule" id="PRU00552"/>
    </source>
</evidence>
<dbReference type="PROSITE" id="PS51194">
    <property type="entry name" value="HELICASE_CTER"/>
    <property type="match status" value="1"/>
</dbReference>
<feature type="region of interest" description="Disordered" evidence="12">
    <location>
        <begin position="1"/>
        <end position="33"/>
    </location>
</feature>
<protein>
    <recommendedName>
        <fullName evidence="2">RNA helicase</fullName>
        <ecNumber evidence="2">3.6.4.13</ecNumber>
    </recommendedName>
    <alternativeName>
        <fullName evidence="9">DEAD box protein 4</fullName>
    </alternativeName>
</protein>
<dbReference type="PROSITE" id="PS51192">
    <property type="entry name" value="HELICASE_ATP_BIND_1"/>
    <property type="match status" value="1"/>
</dbReference>
<keyword evidence="17" id="KW-1185">Reference proteome</keyword>
<evidence type="ECO:0000313" key="17">
    <source>
        <dbReference type="Proteomes" id="UP000472270"/>
    </source>
</evidence>
<dbReference type="GO" id="GO:0016787">
    <property type="term" value="F:hydrolase activity"/>
    <property type="evidence" value="ECO:0007669"/>
    <property type="project" value="UniProtKB-KW"/>
</dbReference>
<dbReference type="CDD" id="cd18052">
    <property type="entry name" value="DEADc_DDX4"/>
    <property type="match status" value="1"/>
</dbReference>
<feature type="compositionally biased region" description="Low complexity" evidence="12">
    <location>
        <begin position="531"/>
        <end position="542"/>
    </location>
</feature>
<dbReference type="SMART" id="SM00487">
    <property type="entry name" value="DEXDc"/>
    <property type="match status" value="1"/>
</dbReference>
<comment type="catalytic activity">
    <reaction evidence="8">
        <text>ATP + H2O = ADP + phosphate + H(+)</text>
        <dbReference type="Rhea" id="RHEA:13065"/>
        <dbReference type="ChEBI" id="CHEBI:15377"/>
        <dbReference type="ChEBI" id="CHEBI:15378"/>
        <dbReference type="ChEBI" id="CHEBI:30616"/>
        <dbReference type="ChEBI" id="CHEBI:43474"/>
        <dbReference type="ChEBI" id="CHEBI:456216"/>
        <dbReference type="EC" id="3.6.4.13"/>
    </reaction>
</comment>
<reference evidence="16" key="1">
    <citation type="submission" date="2025-08" db="UniProtKB">
        <authorList>
            <consortium name="Ensembl"/>
        </authorList>
    </citation>
    <scope>IDENTIFICATION</scope>
</reference>
<evidence type="ECO:0000256" key="9">
    <source>
        <dbReference type="ARBA" id="ARBA00081176"/>
    </source>
</evidence>
<gene>
    <name evidence="16" type="primary">LOC107740783</name>
</gene>
<dbReference type="PROSITE" id="PS51195">
    <property type="entry name" value="Q_MOTIF"/>
    <property type="match status" value="1"/>
</dbReference>
<dbReference type="FunFam" id="3.40.50.300:FF:000008">
    <property type="entry name" value="ATP-dependent RNA helicase RhlB"/>
    <property type="match status" value="1"/>
</dbReference>
<evidence type="ECO:0000256" key="3">
    <source>
        <dbReference type="ARBA" id="ARBA00022741"/>
    </source>
</evidence>
<comment type="similarity">
    <text evidence="1">Belongs to the DEAD box helicase family. DDX4/VASA subfamily.</text>
</comment>
<evidence type="ECO:0000259" key="13">
    <source>
        <dbReference type="PROSITE" id="PS51192"/>
    </source>
</evidence>
<feature type="short sequence motif" description="Q motif" evidence="10">
    <location>
        <begin position="112"/>
        <end position="140"/>
    </location>
</feature>
<evidence type="ECO:0000256" key="12">
    <source>
        <dbReference type="SAM" id="MobiDB-lite"/>
    </source>
</evidence>
<dbReference type="InterPro" id="IPR011545">
    <property type="entry name" value="DEAD/DEAH_box_helicase_dom"/>
</dbReference>
<evidence type="ECO:0000259" key="14">
    <source>
        <dbReference type="PROSITE" id="PS51194"/>
    </source>
</evidence>
<feature type="region of interest" description="Disordered" evidence="12">
    <location>
        <begin position="511"/>
        <end position="549"/>
    </location>
</feature>
<proteinExistence type="inferred from homology"/>
<sequence>RGGFRGGFRSGSRGGFRDGGGDEETGKRGFGRGGDIFIFIGRNEEVFSKVSTADKENQEASENTGPKVVYVPPPPPEEESSIFSHYATGINFDKYDDILVDVSGSNPPKAIMTFDEAGLCDSLRKNVTKSGYVKPTPVQKHGIPIISAGRDLMACAQTGSGKTAAFLLPILQRLMADGVAASKFSEVQEPEAIIVAPTRELINQIYLEARKFAYGTCVRPVVVYGGINTGYTIREVLKGCNILCGTPGRLLDIIGRGKVGLSKLRYLVLDEADRMLDMGFEPDMRKLVGSPGMPSKEDRQTLMFSATYPEDIQRMAADFLKVDYIFLAVGVVGGACSDVEQTIIQVDQYSKRDQLLELLRSTGNERTMVFVETKRSADFIATFLCQEKISTTSIHGDREQREREKALSDFRTGQCPVLVATSVAARGLDIEQVQHVVNFDLPSSIDEYVHRIGRTGRCGNIGRAVSFFIPESDTPLARSLVKVLSGAQQEVPKWLEEIAFSAHGTTGFNPRGKVFASTDTRKGGSFKTDEPAQASAPSPAVAADDEEWE</sequence>
<keyword evidence="5 11" id="KW-0347">Helicase</keyword>
<keyword evidence="3 11" id="KW-0547">Nucleotide-binding</keyword>
<evidence type="ECO:0000256" key="1">
    <source>
        <dbReference type="ARBA" id="ARBA00010132"/>
    </source>
</evidence>
<dbReference type="Ensembl" id="ENSSRHT00000035909.1">
    <property type="protein sequence ID" value="ENSSRHP00000034890.1"/>
    <property type="gene ID" value="ENSSRHG00000017911.1"/>
</dbReference>
<keyword evidence="6 11" id="KW-0067">ATP-binding</keyword>
<feature type="domain" description="Helicase ATP-binding" evidence="13">
    <location>
        <begin position="143"/>
        <end position="326"/>
    </location>
</feature>
<evidence type="ECO:0000256" key="11">
    <source>
        <dbReference type="RuleBase" id="RU000492"/>
    </source>
</evidence>
<dbReference type="Pfam" id="PF00271">
    <property type="entry name" value="Helicase_C"/>
    <property type="match status" value="1"/>
</dbReference>
<dbReference type="SUPFAM" id="SSF52540">
    <property type="entry name" value="P-loop containing nucleoside triphosphate hydrolases"/>
    <property type="match status" value="1"/>
</dbReference>
<evidence type="ECO:0000256" key="4">
    <source>
        <dbReference type="ARBA" id="ARBA00022801"/>
    </source>
</evidence>
<feature type="region of interest" description="Disordered" evidence="12">
    <location>
        <begin position="51"/>
        <end position="72"/>
    </location>
</feature>
<evidence type="ECO:0000256" key="7">
    <source>
        <dbReference type="ARBA" id="ARBA00023254"/>
    </source>
</evidence>
<dbReference type="PANTHER" id="PTHR47958">
    <property type="entry name" value="ATP-DEPENDENT RNA HELICASE DBP3"/>
    <property type="match status" value="1"/>
</dbReference>